<gene>
    <name evidence="1" type="ORF">LCGC14_2757850</name>
</gene>
<evidence type="ECO:0000313" key="1">
    <source>
        <dbReference type="EMBL" id="KKK86980.1"/>
    </source>
</evidence>
<comment type="caution">
    <text evidence="1">The sequence shown here is derived from an EMBL/GenBank/DDBJ whole genome shotgun (WGS) entry which is preliminary data.</text>
</comment>
<reference evidence="1" key="1">
    <citation type="journal article" date="2015" name="Nature">
        <title>Complex archaea that bridge the gap between prokaryotes and eukaryotes.</title>
        <authorList>
            <person name="Spang A."/>
            <person name="Saw J.H."/>
            <person name="Jorgensen S.L."/>
            <person name="Zaremba-Niedzwiedzka K."/>
            <person name="Martijn J."/>
            <person name="Lind A.E."/>
            <person name="van Eijk R."/>
            <person name="Schleper C."/>
            <person name="Guy L."/>
            <person name="Ettema T.J."/>
        </authorList>
    </citation>
    <scope>NUCLEOTIDE SEQUENCE</scope>
</reference>
<protein>
    <recommendedName>
        <fullName evidence="2">DUF2187 domain-containing protein</fullName>
    </recommendedName>
</protein>
<accession>A0A0F8ZLT2</accession>
<organism evidence="1">
    <name type="scientific">marine sediment metagenome</name>
    <dbReference type="NCBI Taxonomy" id="412755"/>
    <lineage>
        <taxon>unclassified sequences</taxon>
        <taxon>metagenomes</taxon>
        <taxon>ecological metagenomes</taxon>
    </lineage>
</organism>
<name>A0A0F8ZLT2_9ZZZZ</name>
<sequence length="69" mass="8205">MNREEFKFGDIVRIISVTHHKEMLNCIGIVEEESWCNTENPITVRLIDINGEVRCLYFNSKQLQKRHTK</sequence>
<evidence type="ECO:0008006" key="2">
    <source>
        <dbReference type="Google" id="ProtNLM"/>
    </source>
</evidence>
<proteinExistence type="predicted"/>
<dbReference type="EMBL" id="LAZR01050606">
    <property type="protein sequence ID" value="KKK86980.1"/>
    <property type="molecule type" value="Genomic_DNA"/>
</dbReference>
<dbReference type="AlphaFoldDB" id="A0A0F8ZLT2"/>